<evidence type="ECO:0000259" key="5">
    <source>
        <dbReference type="Pfam" id="PF13525"/>
    </source>
</evidence>
<keyword evidence="4" id="KW-0449">Lipoprotein</keyword>
<dbReference type="PATRIC" id="fig|1070130.3.peg.326"/>
<keyword evidence="2 4" id="KW-0472">Membrane</keyword>
<accession>A0A143WQP0</accession>
<evidence type="ECO:0000256" key="3">
    <source>
        <dbReference type="ARBA" id="ARBA00023237"/>
    </source>
</evidence>
<dbReference type="KEGG" id="ged:FVIR_GE00202"/>
<protein>
    <recommendedName>
        <fullName evidence="4">Outer membrane protein assembly factor BamD</fullName>
    </recommendedName>
</protein>
<sequence length="247" mass="29364">MHMRYLEYVILCLFLVIAGCTNKKSIIPDNYFPSEIYASAQKKLQNGNYTSAIKDLEELENLYLSGFYMQQVQLDLIYAYYKSANLSMAKVSIDRFLRLNPIHQNIDYVLYVRGLTNMMLDENKLQEFFGIDRSDRSLEYSREAFNDFSQLIRDYPDSKYNIDVTKYLVYLKERLAKHNLCIVKYYNKLDAYVAIVNRVEKMLRDFPDIKATQQALPYMEKAYRELQLNNQIDKTEKIKNKSKLIFR</sequence>
<dbReference type="Proteomes" id="UP000095665">
    <property type="component" value="Chromosome I"/>
</dbReference>
<keyword evidence="7" id="KW-1185">Reference proteome</keyword>
<comment type="subcellular location">
    <subcellularLocation>
        <location evidence="4">Cell outer membrane</location>
        <topology evidence="4">Lipid-anchor</topology>
    </subcellularLocation>
</comment>
<keyword evidence="4" id="KW-0564">Palmitate</keyword>
<dbReference type="AlphaFoldDB" id="A0A143WQP0"/>
<reference evidence="7" key="1">
    <citation type="submission" date="2016-01" db="EMBL/GenBank/DDBJ databases">
        <authorList>
            <person name="Husnik F."/>
        </authorList>
    </citation>
    <scope>NUCLEOTIDE SEQUENCE [LARGE SCALE GENOMIC DNA]</scope>
</reference>
<comment type="subunit">
    <text evidence="4">Part of the Bam complex, which is composed of the outer membrane protein BamA, and four lipoproteins BamB, BamC, BamD and BamE.</text>
</comment>
<dbReference type="CDD" id="cd15830">
    <property type="entry name" value="BamD"/>
    <property type="match status" value="1"/>
</dbReference>
<dbReference type="InterPro" id="IPR039565">
    <property type="entry name" value="BamD-like"/>
</dbReference>
<evidence type="ECO:0000313" key="7">
    <source>
        <dbReference type="Proteomes" id="UP000095665"/>
    </source>
</evidence>
<gene>
    <name evidence="4 6" type="primary">bamD</name>
    <name evidence="6" type="ORF">FVIR_GE00202</name>
</gene>
<evidence type="ECO:0000256" key="2">
    <source>
        <dbReference type="ARBA" id="ARBA00023136"/>
    </source>
</evidence>
<dbReference type="PROSITE" id="PS51257">
    <property type="entry name" value="PROKAR_LIPOPROTEIN"/>
    <property type="match status" value="1"/>
</dbReference>
<dbReference type="NCBIfam" id="TIGR03302">
    <property type="entry name" value="OM_YfiO"/>
    <property type="match status" value="1"/>
</dbReference>
<dbReference type="GO" id="GO:0051205">
    <property type="term" value="P:protein insertion into membrane"/>
    <property type="evidence" value="ECO:0007669"/>
    <property type="project" value="UniProtKB-UniRule"/>
</dbReference>
<comment type="function">
    <text evidence="4">Part of the outer membrane protein assembly complex, which is involved in assembly and insertion of beta-barrel proteins into the outer membrane. Constitutes, with BamA, the core component of the assembly machinery.</text>
</comment>
<evidence type="ECO:0000256" key="1">
    <source>
        <dbReference type="ARBA" id="ARBA00022729"/>
    </source>
</evidence>
<dbReference type="GO" id="GO:0009279">
    <property type="term" value="C:cell outer membrane"/>
    <property type="evidence" value="ECO:0007669"/>
    <property type="project" value="UniProtKB-SubCell"/>
</dbReference>
<dbReference type="InterPro" id="IPR017689">
    <property type="entry name" value="BamD"/>
</dbReference>
<dbReference type="HAMAP" id="MF_00922">
    <property type="entry name" value="OM_assembly_BamD"/>
    <property type="match status" value="1"/>
</dbReference>
<organism evidence="6 7">
    <name type="scientific">Candidatus Gullanella endobia</name>
    <dbReference type="NCBI Taxonomy" id="1070130"/>
    <lineage>
        <taxon>Bacteria</taxon>
        <taxon>Pseudomonadati</taxon>
        <taxon>Pseudomonadota</taxon>
        <taxon>Gammaproteobacteria</taxon>
        <taxon>Enterobacterales</taxon>
        <taxon>Enterobacteriaceae</taxon>
        <taxon>Candidatus Gullanella</taxon>
    </lineage>
</organism>
<dbReference type="STRING" id="1070130.FVIR_GE00202"/>
<dbReference type="GO" id="GO:0043165">
    <property type="term" value="P:Gram-negative-bacterium-type cell outer membrane assembly"/>
    <property type="evidence" value="ECO:0007669"/>
    <property type="project" value="UniProtKB-UniRule"/>
</dbReference>
<feature type="domain" description="Outer membrane lipoprotein BamD-like" evidence="5">
    <location>
        <begin position="33"/>
        <end position="237"/>
    </location>
</feature>
<keyword evidence="3 4" id="KW-0998">Cell outer membrane</keyword>
<dbReference type="EMBL" id="LN999832">
    <property type="protein sequence ID" value="CUX96052.1"/>
    <property type="molecule type" value="Genomic_DNA"/>
</dbReference>
<evidence type="ECO:0000313" key="6">
    <source>
        <dbReference type="EMBL" id="CUX96052.1"/>
    </source>
</evidence>
<evidence type="ECO:0000256" key="4">
    <source>
        <dbReference type="HAMAP-Rule" id="MF_00922"/>
    </source>
</evidence>
<dbReference type="Pfam" id="PF13525">
    <property type="entry name" value="YfiO"/>
    <property type="match status" value="1"/>
</dbReference>
<comment type="similarity">
    <text evidence="4">Belongs to the BamD family.</text>
</comment>
<name>A0A143WQP0_9ENTR</name>
<dbReference type="InterPro" id="IPR011990">
    <property type="entry name" value="TPR-like_helical_dom_sf"/>
</dbReference>
<keyword evidence="1 4" id="KW-0732">Signal</keyword>
<dbReference type="Gene3D" id="1.25.40.10">
    <property type="entry name" value="Tetratricopeptide repeat domain"/>
    <property type="match status" value="1"/>
</dbReference>
<proteinExistence type="inferred from homology"/>